<organism evidence="1">
    <name type="scientific">Amphimedon queenslandica</name>
    <name type="common">Sponge</name>
    <dbReference type="NCBI Taxonomy" id="400682"/>
    <lineage>
        <taxon>Eukaryota</taxon>
        <taxon>Metazoa</taxon>
        <taxon>Porifera</taxon>
        <taxon>Demospongiae</taxon>
        <taxon>Heteroscleromorpha</taxon>
        <taxon>Haplosclerida</taxon>
        <taxon>Niphatidae</taxon>
        <taxon>Amphimedon</taxon>
    </lineage>
</organism>
<proteinExistence type="predicted"/>
<dbReference type="AlphaFoldDB" id="A0A1X7UZ66"/>
<sequence length="35" mass="4157">MYMYIVSNFGVSYNYHYYACKPVLAIPVTIKLQCY</sequence>
<accession>A0A1X7UZ66</accession>
<name>A0A1X7UZ66_AMPQE</name>
<reference evidence="1" key="1">
    <citation type="submission" date="2017-05" db="UniProtKB">
        <authorList>
            <consortium name="EnsemblMetazoa"/>
        </authorList>
    </citation>
    <scope>IDENTIFICATION</scope>
</reference>
<protein>
    <submittedName>
        <fullName evidence="1">Uncharacterized protein</fullName>
    </submittedName>
</protein>
<evidence type="ECO:0000313" key="1">
    <source>
        <dbReference type="EnsemblMetazoa" id="Aqu2.1.32996_001"/>
    </source>
</evidence>
<dbReference type="EnsemblMetazoa" id="Aqu2.1.32996_001">
    <property type="protein sequence ID" value="Aqu2.1.32996_001"/>
    <property type="gene ID" value="Aqu2.1.32996"/>
</dbReference>
<dbReference type="InParanoid" id="A0A1X7UZ66"/>